<protein>
    <submittedName>
        <fullName evidence="2">Uncharacterized protein</fullName>
    </submittedName>
</protein>
<dbReference type="Proteomes" id="UP000242496">
    <property type="component" value="Unassembled WGS sequence"/>
</dbReference>
<evidence type="ECO:0000256" key="1">
    <source>
        <dbReference type="SAM" id="Phobius"/>
    </source>
</evidence>
<keyword evidence="1" id="KW-0472">Membrane</keyword>
<keyword evidence="3" id="KW-1185">Reference proteome</keyword>
<name>A0A1I7GGL3_9GAMM</name>
<organism evidence="2 3">
    <name type="scientific">Xenorhabdus koppenhoeferi</name>
    <dbReference type="NCBI Taxonomy" id="351659"/>
    <lineage>
        <taxon>Bacteria</taxon>
        <taxon>Pseudomonadati</taxon>
        <taxon>Pseudomonadota</taxon>
        <taxon>Gammaproteobacteria</taxon>
        <taxon>Enterobacterales</taxon>
        <taxon>Morganellaceae</taxon>
        <taxon>Xenorhabdus</taxon>
    </lineage>
</organism>
<evidence type="ECO:0000313" key="2">
    <source>
        <dbReference type="EMBL" id="SFU47620.1"/>
    </source>
</evidence>
<keyword evidence="1" id="KW-1133">Transmembrane helix</keyword>
<keyword evidence="1" id="KW-0812">Transmembrane</keyword>
<dbReference type="EMBL" id="FPBJ01000008">
    <property type="protein sequence ID" value="SFU47620.1"/>
    <property type="molecule type" value="Genomic_DNA"/>
</dbReference>
<proteinExistence type="predicted"/>
<evidence type="ECO:0000313" key="3">
    <source>
        <dbReference type="Proteomes" id="UP000242496"/>
    </source>
</evidence>
<sequence>MEEIFGVMIEFYFIEKISLESAGVVTPAPFVNFNIYYALCAVFFYFFDNFIVLFPNNRHW</sequence>
<accession>A0A1I7GGL3</accession>
<reference evidence="3" key="1">
    <citation type="submission" date="2016-10" db="EMBL/GenBank/DDBJ databases">
        <authorList>
            <person name="Varghese N."/>
            <person name="Submissions S."/>
        </authorList>
    </citation>
    <scope>NUCLEOTIDE SEQUENCE [LARGE SCALE GENOMIC DNA]</scope>
    <source>
        <strain evidence="3">DSM 18168</strain>
    </source>
</reference>
<gene>
    <name evidence="2" type="ORF">SAMN05421784_10843</name>
</gene>
<dbReference type="AlphaFoldDB" id="A0A1I7GGL3"/>
<feature type="transmembrane region" description="Helical" evidence="1">
    <location>
        <begin position="35"/>
        <end position="54"/>
    </location>
</feature>